<reference evidence="1 2" key="1">
    <citation type="submission" date="2020-08" db="EMBL/GenBank/DDBJ databases">
        <title>Description of novel Flavobacterium F-408 isolate.</title>
        <authorList>
            <person name="Saticioglu I.B."/>
            <person name="Duman M."/>
            <person name="Altun S."/>
        </authorList>
    </citation>
    <scope>NUCLEOTIDE SEQUENCE [LARGE SCALE GENOMIC DNA]</scope>
    <source>
        <strain evidence="1 2">F-408</strain>
    </source>
</reference>
<protein>
    <recommendedName>
        <fullName evidence="3">DUF4450 domain-containing protein</fullName>
    </recommendedName>
</protein>
<keyword evidence="2" id="KW-1185">Reference proteome</keyword>
<evidence type="ECO:0000313" key="2">
    <source>
        <dbReference type="Proteomes" id="UP000605990"/>
    </source>
</evidence>
<dbReference type="RefSeq" id="WP_166126588.1">
    <property type="nucleotide sequence ID" value="NZ_JAANOQ010000003.1"/>
</dbReference>
<name>A0ABR7IWV8_9FLAO</name>
<comment type="caution">
    <text evidence="1">The sequence shown here is derived from an EMBL/GenBank/DDBJ whole genome shotgun (WGS) entry which is preliminary data.</text>
</comment>
<dbReference type="Proteomes" id="UP000605990">
    <property type="component" value="Unassembled WGS sequence"/>
</dbReference>
<accession>A0ABR7IWV8</accession>
<evidence type="ECO:0000313" key="1">
    <source>
        <dbReference type="EMBL" id="MBC5834264.1"/>
    </source>
</evidence>
<evidence type="ECO:0008006" key="3">
    <source>
        <dbReference type="Google" id="ProtNLM"/>
    </source>
</evidence>
<proteinExistence type="predicted"/>
<sequence length="188" mass="21960">MKKAFLIAIILLNLKGYSQLKEGQNFCSPNEDGVYFPLAIDSKKIFWKNTYYIETNNGKKIIKEKEYTEIKQEWENKTVDLMYLREENNIVYEFDECCENETIRFSKDFKIGDKWNKVDNSMEYEIISFSGELKTPYCEYKNLLVMQAKSASNTFQFYYLKGHGYIGATVNINGATVTKKLISCVTPE</sequence>
<dbReference type="EMBL" id="JACRUN010000002">
    <property type="protein sequence ID" value="MBC5834264.1"/>
    <property type="molecule type" value="Genomic_DNA"/>
</dbReference>
<organism evidence="1 2">
    <name type="scientific">Flavobacterium bernardetii</name>
    <dbReference type="NCBI Taxonomy" id="2813823"/>
    <lineage>
        <taxon>Bacteria</taxon>
        <taxon>Pseudomonadati</taxon>
        <taxon>Bacteroidota</taxon>
        <taxon>Flavobacteriia</taxon>
        <taxon>Flavobacteriales</taxon>
        <taxon>Flavobacteriaceae</taxon>
        <taxon>Flavobacterium</taxon>
    </lineage>
</organism>
<gene>
    <name evidence="1" type="ORF">H8R27_05125</name>
</gene>